<reference evidence="1 2" key="1">
    <citation type="submission" date="2024-02" db="EMBL/GenBank/DDBJ databases">
        <authorList>
            <person name="Chen Y."/>
            <person name="Shah S."/>
            <person name="Dougan E. K."/>
            <person name="Thang M."/>
            <person name="Chan C."/>
        </authorList>
    </citation>
    <scope>NUCLEOTIDE SEQUENCE [LARGE SCALE GENOMIC DNA]</scope>
</reference>
<comment type="caution">
    <text evidence="1">The sequence shown here is derived from an EMBL/GenBank/DDBJ whole genome shotgun (WGS) entry which is preliminary data.</text>
</comment>
<proteinExistence type="predicted"/>
<protein>
    <submittedName>
        <fullName evidence="1">Uncharacterized protein</fullName>
    </submittedName>
</protein>
<evidence type="ECO:0000313" key="2">
    <source>
        <dbReference type="Proteomes" id="UP001642464"/>
    </source>
</evidence>
<gene>
    <name evidence="1" type="ORF">SCF082_LOCUS35994</name>
</gene>
<name>A0ABP0PD84_9DINO</name>
<dbReference type="Proteomes" id="UP001642464">
    <property type="component" value="Unassembled WGS sequence"/>
</dbReference>
<evidence type="ECO:0000313" key="1">
    <source>
        <dbReference type="EMBL" id="CAK9073568.1"/>
    </source>
</evidence>
<dbReference type="EMBL" id="CAXAMM010034925">
    <property type="protein sequence ID" value="CAK9073568.1"/>
    <property type="molecule type" value="Genomic_DNA"/>
</dbReference>
<sequence length="324" mass="37124">MNIVATKYCLEYHGYKLKFNDNTGVGLTARCYVHEFGQVVGYHKVKSVTYYDQVKLVEFRRELIVPPFYPVKVSHETVFPNQPKHISNMWKKAPEPLDGLDDPFIDRPVEFTEAELRVMVYYLKVCDLGLDILPDGMPSGAGRKSSQEKSIRRKLKSLCANESMNIVTTQFYFNLKNRELKFQRTSNVGMNTRCYVYGEGEVIGYHNVLKMTTYEQTKFLTFHCDLVVPEGYPVKMPIELVFPKLPAPDPGYVWRKAPTPPEGSDDPFCNEVEFTPEELRSIVFHLRRSDLGQVIPHDGVYVGGHSHSQAESIERKLKILCANA</sequence>
<feature type="non-terminal residue" evidence="1">
    <location>
        <position position="324"/>
    </location>
</feature>
<organism evidence="1 2">
    <name type="scientific">Durusdinium trenchii</name>
    <dbReference type="NCBI Taxonomy" id="1381693"/>
    <lineage>
        <taxon>Eukaryota</taxon>
        <taxon>Sar</taxon>
        <taxon>Alveolata</taxon>
        <taxon>Dinophyceae</taxon>
        <taxon>Suessiales</taxon>
        <taxon>Symbiodiniaceae</taxon>
        <taxon>Durusdinium</taxon>
    </lineage>
</organism>
<accession>A0ABP0PD84</accession>
<keyword evidence="2" id="KW-1185">Reference proteome</keyword>